<evidence type="ECO:0008006" key="4">
    <source>
        <dbReference type="Google" id="ProtNLM"/>
    </source>
</evidence>
<feature type="transmembrane region" description="Helical" evidence="1">
    <location>
        <begin position="142"/>
        <end position="166"/>
    </location>
</feature>
<keyword evidence="1" id="KW-1133">Transmembrane helix</keyword>
<dbReference type="EMBL" id="FWFZ01000004">
    <property type="protein sequence ID" value="SLN32298.1"/>
    <property type="molecule type" value="Genomic_DNA"/>
</dbReference>
<dbReference type="RefSeq" id="WP_085878021.1">
    <property type="nucleotide sequence ID" value="NZ_FWFZ01000004.1"/>
</dbReference>
<protein>
    <recommendedName>
        <fullName evidence="4">Photosynthetic complex assembly protein 2</fullName>
    </recommendedName>
</protein>
<keyword evidence="3" id="KW-1185">Reference proteome</keyword>
<name>A0A1Y5S5S5_9RHOB</name>
<feature type="transmembrane region" description="Helical" evidence="1">
    <location>
        <begin position="187"/>
        <end position="209"/>
    </location>
</feature>
<dbReference type="InterPro" id="IPR017496">
    <property type="entry name" value="Photo_alph_chp2"/>
</dbReference>
<feature type="transmembrane region" description="Helical" evidence="1">
    <location>
        <begin position="65"/>
        <end position="90"/>
    </location>
</feature>
<accession>A0A1Y5S5S5</accession>
<dbReference type="Pfam" id="PF12291">
    <property type="entry name" value="DUF3623"/>
    <property type="match status" value="1"/>
</dbReference>
<reference evidence="2 3" key="1">
    <citation type="submission" date="2017-03" db="EMBL/GenBank/DDBJ databases">
        <authorList>
            <person name="Afonso C.L."/>
            <person name="Miller P.J."/>
            <person name="Scott M.A."/>
            <person name="Spackman E."/>
            <person name="Goraichik I."/>
            <person name="Dimitrov K.M."/>
            <person name="Suarez D.L."/>
            <person name="Swayne D.E."/>
        </authorList>
    </citation>
    <scope>NUCLEOTIDE SEQUENCE [LARGE SCALE GENOMIC DNA]</scope>
    <source>
        <strain evidence="2 3">CECT 7023</strain>
    </source>
</reference>
<sequence>MTSPWIAALVALFAWWFFTGLILLVVRRADRTGRDAHAMTLLLAVPVLALGAAALIVTAEDTSVSAVYVAFLGALAIWGWIELSFLSGVITGPEPRPCRPGLSLADRFSAGWGTVAHHEILLLAGLGLVVLITAGAPNHTGLWTYAILFVARISAKLNLFFGVPRINLEFVPSTLDHLKSHLRRGPVTAAFPIAVTLLSFATACFAERLISAETPGRTVEFALLTAISGLALLEHWFMVLPLPDARLWRWMLPAPRPTKD</sequence>
<feature type="transmembrane region" description="Helical" evidence="1">
    <location>
        <begin position="38"/>
        <end position="59"/>
    </location>
</feature>
<evidence type="ECO:0000313" key="3">
    <source>
        <dbReference type="Proteomes" id="UP000193900"/>
    </source>
</evidence>
<feature type="transmembrane region" description="Helical" evidence="1">
    <location>
        <begin position="6"/>
        <end position="26"/>
    </location>
</feature>
<dbReference type="NCBIfam" id="TIGR03055">
    <property type="entry name" value="photo_alph_chp2"/>
    <property type="match status" value="1"/>
</dbReference>
<evidence type="ECO:0000313" key="2">
    <source>
        <dbReference type="EMBL" id="SLN32298.1"/>
    </source>
</evidence>
<feature type="transmembrane region" description="Helical" evidence="1">
    <location>
        <begin position="111"/>
        <end position="136"/>
    </location>
</feature>
<keyword evidence="1" id="KW-0812">Transmembrane</keyword>
<organism evidence="2 3">
    <name type="scientific">Roseisalinus antarcticus</name>
    <dbReference type="NCBI Taxonomy" id="254357"/>
    <lineage>
        <taxon>Bacteria</taxon>
        <taxon>Pseudomonadati</taxon>
        <taxon>Pseudomonadota</taxon>
        <taxon>Alphaproteobacteria</taxon>
        <taxon>Rhodobacterales</taxon>
        <taxon>Roseobacteraceae</taxon>
        <taxon>Roseisalinus</taxon>
    </lineage>
</organism>
<evidence type="ECO:0000256" key="1">
    <source>
        <dbReference type="SAM" id="Phobius"/>
    </source>
</evidence>
<dbReference type="Proteomes" id="UP000193900">
    <property type="component" value="Unassembled WGS sequence"/>
</dbReference>
<dbReference type="OrthoDB" id="152369at2"/>
<feature type="transmembrane region" description="Helical" evidence="1">
    <location>
        <begin position="221"/>
        <end position="242"/>
    </location>
</feature>
<proteinExistence type="predicted"/>
<keyword evidence="1" id="KW-0472">Membrane</keyword>
<dbReference type="AlphaFoldDB" id="A0A1Y5S5S5"/>
<gene>
    <name evidence="2" type="ORF">ROA7023_01119</name>
</gene>